<sequence>MADRDFSAKALAWREQVVIPTYEAGAPDPNPFFLEKRVYQGSSGAVYPFPVVESVSNEPTERAYDAVFIENEYLKVMVLPELGGRIQMALDKTNDYHFVYYNRVIKPALVGLAGPWVSGGIEFNWPQHHRPSTFHTVDYDFEEGADGSWTVWCHEIDRMVGTRGAHGLRLYPGKAYIEILGRVSNRTPLPETFLWWANPAVHVDANHQSIFPPDVTAVMDHGKRDTSSFPIATGTYYKIDYAPGADISRYANIPVPTSYMAHHSDYNFVGSYDHGRQAGLLHVASHHVSPGKKQWTWGCGEFGAAWDRQLTDEDGPYIELMCGVYTDNQPDFTWLSPGEEKAFTQFFMPYKGVGVIKNATTDAAVGLEVEGDRATMRVYVTSPQQGAKVALIARSQTLLEETFDADPSVWRDFTASLPEGTDPSRLTVTVFDAAGRKLVGYRPTNVDNTPPEPAKPIGKPSEITSNEALYLAGMHLEQYRHATRRPEDYFREALRRDPEDQRCNLALGRTHFRRAEYAAAEECFHAAIRRATKHNPNPLDGECHYNLGLALAAQGRADEAEDAFWKSTWRTECQDAAYFELGRIAAGKRDWPEAESVLRRCLERNANHHQATHLLCFVLKSADRREAMLELAGVELARDPFNFGVLFEKALATGDWEAFDLRVGLSSHNHLELANDYLSAGALQRTTAVLQRLLQRTDNQPDSSLVHYYLADIAATEGDAEAAMYHGMTGATAPRGSFFPNRRSDLRVLQNHVERLPNDAQAWCDLGNVLYGKRRYDEAIRAWEEARDLSPEFAQPRRNLGLAYFNKRHDAAGAWRMLEEAYRLNTDDARVLYELDQLAKRLNHTPESRLARLQSHGEAVAKRDDLTIELATLLNLLGRHDEALSVVLGRKFHPWEGGEGKVTTQYVLALTELAIQAINDSDAKKAIDLLQRALERPDSLGEGKLAGAQENNVHYWLGVASRNLGREDEATHWFNLAACGLAEPTSAQFYNDQPPEMIYYQGLALRALGRENEATSRFEKLVAFGEEHLDDEPTIDFFAVSLPDFLVFDADLAAKNELHCRFMMALGWAGLNDDRSAGEAQDRILRLDRSHLGAMAHIKGAPVKTATANPHPSVAS</sequence>
<dbReference type="Proteomes" id="UP000316426">
    <property type="component" value="Chromosome"/>
</dbReference>
<dbReference type="Pfam" id="PF17128">
    <property type="entry name" value="DUF5107"/>
    <property type="match status" value="1"/>
</dbReference>
<dbReference type="InterPro" id="IPR033396">
    <property type="entry name" value="DUF5107"/>
</dbReference>
<keyword evidence="5" id="KW-1185">Reference proteome</keyword>
<keyword evidence="1" id="KW-0802">TPR repeat</keyword>
<dbReference type="Pfam" id="PF13432">
    <property type="entry name" value="TPR_16"/>
    <property type="match status" value="1"/>
</dbReference>
<dbReference type="PANTHER" id="PTHR12558:SF13">
    <property type="entry name" value="CELL DIVISION CYCLE PROTEIN 27 HOMOLOG"/>
    <property type="match status" value="1"/>
</dbReference>
<dbReference type="AlphaFoldDB" id="A0A518KCR3"/>
<feature type="region of interest" description="Disordered" evidence="2">
    <location>
        <begin position="441"/>
        <end position="461"/>
    </location>
</feature>
<evidence type="ECO:0000313" key="4">
    <source>
        <dbReference type="EMBL" id="QDV75593.1"/>
    </source>
</evidence>
<accession>A0A518KCR3</accession>
<protein>
    <submittedName>
        <fullName evidence="4">Tetratricopeptide repeat protein</fullName>
    </submittedName>
</protein>
<evidence type="ECO:0000256" key="1">
    <source>
        <dbReference type="PROSITE-ProRule" id="PRU00339"/>
    </source>
</evidence>
<feature type="repeat" description="TPR" evidence="1">
    <location>
        <begin position="760"/>
        <end position="793"/>
    </location>
</feature>
<dbReference type="EMBL" id="CP036349">
    <property type="protein sequence ID" value="QDV75593.1"/>
    <property type="molecule type" value="Genomic_DNA"/>
</dbReference>
<reference evidence="4 5" key="1">
    <citation type="submission" date="2019-02" db="EMBL/GenBank/DDBJ databases">
        <title>Deep-cultivation of Planctomycetes and their phenomic and genomic characterization uncovers novel biology.</title>
        <authorList>
            <person name="Wiegand S."/>
            <person name="Jogler M."/>
            <person name="Boedeker C."/>
            <person name="Pinto D."/>
            <person name="Vollmers J."/>
            <person name="Rivas-Marin E."/>
            <person name="Kohn T."/>
            <person name="Peeters S.H."/>
            <person name="Heuer A."/>
            <person name="Rast P."/>
            <person name="Oberbeckmann S."/>
            <person name="Bunk B."/>
            <person name="Jeske O."/>
            <person name="Meyerdierks A."/>
            <person name="Storesund J.E."/>
            <person name="Kallscheuer N."/>
            <person name="Luecker S."/>
            <person name="Lage O.M."/>
            <person name="Pohl T."/>
            <person name="Merkel B.J."/>
            <person name="Hornburger P."/>
            <person name="Mueller R.-W."/>
            <person name="Bruemmer F."/>
            <person name="Labrenz M."/>
            <person name="Spormann A.M."/>
            <person name="Op den Camp H."/>
            <person name="Overmann J."/>
            <person name="Amann R."/>
            <person name="Jetten M.S.M."/>
            <person name="Mascher T."/>
            <person name="Medema M.H."/>
            <person name="Devos D.P."/>
            <person name="Kaster A.-K."/>
            <person name="Ovreas L."/>
            <person name="Rohde M."/>
            <person name="Galperin M.Y."/>
            <person name="Jogler C."/>
        </authorList>
    </citation>
    <scope>NUCLEOTIDE SEQUENCE [LARGE SCALE GENOMIC DNA]</scope>
    <source>
        <strain evidence="4 5">Spa11</strain>
    </source>
</reference>
<dbReference type="SMART" id="SM00028">
    <property type="entry name" value="TPR"/>
    <property type="match status" value="6"/>
</dbReference>
<dbReference type="SUPFAM" id="SSF48452">
    <property type="entry name" value="TPR-like"/>
    <property type="match status" value="2"/>
</dbReference>
<feature type="domain" description="DUF5107" evidence="3">
    <location>
        <begin position="45"/>
        <end position="331"/>
    </location>
</feature>
<dbReference type="PANTHER" id="PTHR12558">
    <property type="entry name" value="CELL DIVISION CYCLE 16,23,27"/>
    <property type="match status" value="1"/>
</dbReference>
<evidence type="ECO:0000259" key="3">
    <source>
        <dbReference type="Pfam" id="PF17128"/>
    </source>
</evidence>
<dbReference type="Gene3D" id="1.25.40.10">
    <property type="entry name" value="Tetratricopeptide repeat domain"/>
    <property type="match status" value="3"/>
</dbReference>
<dbReference type="RefSeq" id="WP_145115068.1">
    <property type="nucleotide sequence ID" value="NZ_CP036349.1"/>
</dbReference>
<evidence type="ECO:0000313" key="5">
    <source>
        <dbReference type="Proteomes" id="UP000316426"/>
    </source>
</evidence>
<proteinExistence type="predicted"/>
<dbReference type="KEGG" id="bmei:Spa11_38120"/>
<dbReference type="Pfam" id="PF13414">
    <property type="entry name" value="TPR_11"/>
    <property type="match status" value="1"/>
</dbReference>
<dbReference type="PROSITE" id="PS50293">
    <property type="entry name" value="TPR_REGION"/>
    <property type="match status" value="1"/>
</dbReference>
<gene>
    <name evidence="4" type="ORF">Spa11_38120</name>
</gene>
<evidence type="ECO:0000256" key="2">
    <source>
        <dbReference type="SAM" id="MobiDB-lite"/>
    </source>
</evidence>
<name>A0A518KCR3_9BACT</name>
<organism evidence="4 5">
    <name type="scientific">Botrimarina mediterranea</name>
    <dbReference type="NCBI Taxonomy" id="2528022"/>
    <lineage>
        <taxon>Bacteria</taxon>
        <taxon>Pseudomonadati</taxon>
        <taxon>Planctomycetota</taxon>
        <taxon>Planctomycetia</taxon>
        <taxon>Pirellulales</taxon>
        <taxon>Lacipirellulaceae</taxon>
        <taxon>Botrimarina</taxon>
    </lineage>
</organism>
<dbReference type="InterPro" id="IPR019734">
    <property type="entry name" value="TPR_rpt"/>
</dbReference>
<dbReference type="PROSITE" id="PS50005">
    <property type="entry name" value="TPR"/>
    <property type="match status" value="1"/>
</dbReference>
<dbReference type="InterPro" id="IPR011990">
    <property type="entry name" value="TPR-like_helical_dom_sf"/>
</dbReference>